<dbReference type="RefSeq" id="WP_218159784.1">
    <property type="nucleotide sequence ID" value="NZ_FOFV01000014.1"/>
</dbReference>
<dbReference type="InterPro" id="IPR036388">
    <property type="entry name" value="WH-like_DNA-bd_sf"/>
</dbReference>
<keyword evidence="4" id="KW-0804">Transcription</keyword>
<gene>
    <name evidence="7" type="ORF">SAMN04488000_11488</name>
</gene>
<dbReference type="SMART" id="SM00862">
    <property type="entry name" value="Trans_reg_C"/>
    <property type="match status" value="1"/>
</dbReference>
<comment type="similarity">
    <text evidence="1">Belongs to the AfsR/DnrI/RedD regulatory family.</text>
</comment>
<evidence type="ECO:0000256" key="3">
    <source>
        <dbReference type="ARBA" id="ARBA00023125"/>
    </source>
</evidence>
<dbReference type="SUPFAM" id="SSF48452">
    <property type="entry name" value="TPR-like"/>
    <property type="match status" value="1"/>
</dbReference>
<keyword evidence="3 7" id="KW-0238">DNA-binding</keyword>
<dbReference type="Gene3D" id="1.10.10.10">
    <property type="entry name" value="Winged helix-like DNA-binding domain superfamily/Winged helix DNA-binding domain"/>
    <property type="match status" value="1"/>
</dbReference>
<evidence type="ECO:0000313" key="7">
    <source>
        <dbReference type="EMBL" id="SER98447.1"/>
    </source>
</evidence>
<evidence type="ECO:0000313" key="8">
    <source>
        <dbReference type="Proteomes" id="UP000199503"/>
    </source>
</evidence>
<accession>A0A1H9TN09</accession>
<dbReference type="GO" id="GO:0003677">
    <property type="term" value="F:DNA binding"/>
    <property type="evidence" value="ECO:0007669"/>
    <property type="project" value="UniProtKB-KW"/>
</dbReference>
<dbReference type="GO" id="GO:0000160">
    <property type="term" value="P:phosphorelay signal transduction system"/>
    <property type="evidence" value="ECO:0007669"/>
    <property type="project" value="InterPro"/>
</dbReference>
<dbReference type="InterPro" id="IPR001867">
    <property type="entry name" value="OmpR/PhoB-type_DNA-bd"/>
</dbReference>
<dbReference type="SMART" id="SM01043">
    <property type="entry name" value="BTAD"/>
    <property type="match status" value="1"/>
</dbReference>
<protein>
    <submittedName>
        <fullName evidence="7">DNA-binding transcriptional activator of the SARP family</fullName>
    </submittedName>
</protein>
<dbReference type="InterPro" id="IPR011990">
    <property type="entry name" value="TPR-like_helical_dom_sf"/>
</dbReference>
<name>A0A1H9TN09_9PSEU</name>
<dbReference type="PANTHER" id="PTHR35807">
    <property type="entry name" value="TRANSCRIPTIONAL REGULATOR REDD-RELATED"/>
    <property type="match status" value="1"/>
</dbReference>
<sequence length="264" mass="29581">MEFGLLGDVEVRVDGRVVDVGHARQRCVLAVLLVEVNRLVPVDALVDRVWGEHVPHRARNAAAGYVSRLRQALPGVRITGRQGGYVLTADPMSVDLHRFHALLERTPDEAVLGEALRLWRGEPFSTVDTPWFSALRTALEARRFAAVLDRNDLLLARGRHAGLPAELEAMADAFPLDERLAGQLVLALYRCGRQADALMRYDQVRVRLADELGADPGPELRLLHQRILTADLEPPGRVDTLWSSVERLRRDLDDLTRRLHRLTG</sequence>
<dbReference type="Pfam" id="PF03704">
    <property type="entry name" value="BTAD"/>
    <property type="match status" value="1"/>
</dbReference>
<feature type="domain" description="OmpR/PhoB-type" evidence="5">
    <location>
        <begin position="15"/>
        <end position="87"/>
    </location>
</feature>
<evidence type="ECO:0000259" key="5">
    <source>
        <dbReference type="SMART" id="SM00862"/>
    </source>
</evidence>
<dbReference type="PANTHER" id="PTHR35807:SF1">
    <property type="entry name" value="TRANSCRIPTIONAL REGULATOR REDD"/>
    <property type="match status" value="1"/>
</dbReference>
<evidence type="ECO:0000256" key="1">
    <source>
        <dbReference type="ARBA" id="ARBA00005820"/>
    </source>
</evidence>
<dbReference type="EMBL" id="FOFV01000014">
    <property type="protein sequence ID" value="SER98447.1"/>
    <property type="molecule type" value="Genomic_DNA"/>
</dbReference>
<dbReference type="InterPro" id="IPR005158">
    <property type="entry name" value="BTAD"/>
</dbReference>
<reference evidence="8" key="1">
    <citation type="submission" date="2016-10" db="EMBL/GenBank/DDBJ databases">
        <authorList>
            <person name="Varghese N."/>
            <person name="Submissions S."/>
        </authorList>
    </citation>
    <scope>NUCLEOTIDE SEQUENCE [LARGE SCALE GENOMIC DNA]</scope>
    <source>
        <strain evidence="8">DSM 44437</strain>
    </source>
</reference>
<feature type="domain" description="Bacterial transcriptional activator" evidence="6">
    <location>
        <begin position="94"/>
        <end position="228"/>
    </location>
</feature>
<evidence type="ECO:0000259" key="6">
    <source>
        <dbReference type="SMART" id="SM01043"/>
    </source>
</evidence>
<organism evidence="7 8">
    <name type="scientific">Lentzea albida</name>
    <dbReference type="NCBI Taxonomy" id="65499"/>
    <lineage>
        <taxon>Bacteria</taxon>
        <taxon>Bacillati</taxon>
        <taxon>Actinomycetota</taxon>
        <taxon>Actinomycetes</taxon>
        <taxon>Pseudonocardiales</taxon>
        <taxon>Pseudonocardiaceae</taxon>
        <taxon>Lentzea</taxon>
    </lineage>
</organism>
<dbReference type="InterPro" id="IPR016032">
    <property type="entry name" value="Sig_transdc_resp-reg_C-effctor"/>
</dbReference>
<keyword evidence="8" id="KW-1185">Reference proteome</keyword>
<dbReference type="SUPFAM" id="SSF46894">
    <property type="entry name" value="C-terminal effector domain of the bipartite response regulators"/>
    <property type="match status" value="1"/>
</dbReference>
<dbReference type="STRING" id="65499.SAMN04488000_11488"/>
<keyword evidence="2" id="KW-0805">Transcription regulation</keyword>
<evidence type="ECO:0000256" key="2">
    <source>
        <dbReference type="ARBA" id="ARBA00023015"/>
    </source>
</evidence>
<dbReference type="AlphaFoldDB" id="A0A1H9TN09"/>
<dbReference type="InterPro" id="IPR051677">
    <property type="entry name" value="AfsR-DnrI-RedD_regulator"/>
</dbReference>
<dbReference type="Proteomes" id="UP000199503">
    <property type="component" value="Unassembled WGS sequence"/>
</dbReference>
<dbReference type="GO" id="GO:0006355">
    <property type="term" value="P:regulation of DNA-templated transcription"/>
    <property type="evidence" value="ECO:0007669"/>
    <property type="project" value="InterPro"/>
</dbReference>
<evidence type="ECO:0000256" key="4">
    <source>
        <dbReference type="ARBA" id="ARBA00023163"/>
    </source>
</evidence>
<proteinExistence type="inferred from homology"/>
<dbReference type="CDD" id="cd15831">
    <property type="entry name" value="BTAD"/>
    <property type="match status" value="1"/>
</dbReference>
<dbReference type="Gene3D" id="1.25.40.10">
    <property type="entry name" value="Tetratricopeptide repeat domain"/>
    <property type="match status" value="1"/>
</dbReference>